<feature type="binding site" evidence="5">
    <location>
        <position position="201"/>
    </location>
    <ligand>
        <name>[4Fe-4S] cluster</name>
        <dbReference type="ChEBI" id="CHEBI:49883"/>
    </ligand>
</feature>
<protein>
    <recommendedName>
        <fullName evidence="5">4-hydroxy-3-methylbut-2-enyl diphosphate reductase</fullName>
        <shortName evidence="5">HMBPP reductase</shortName>
        <ecNumber evidence="5">1.17.7.4</ecNumber>
    </recommendedName>
</protein>
<keyword evidence="3 5" id="KW-0408">Iron</keyword>
<evidence type="ECO:0000256" key="2">
    <source>
        <dbReference type="ARBA" id="ARBA00022723"/>
    </source>
</evidence>
<accession>A0A4R2E3A9</accession>
<feature type="binding site" evidence="5">
    <location>
        <position position="229"/>
    </location>
    <ligand>
        <name>isopentenyl diphosphate</name>
        <dbReference type="ChEBI" id="CHEBI:128769"/>
    </ligand>
</feature>
<dbReference type="HAMAP" id="MF_00191">
    <property type="entry name" value="IspH"/>
    <property type="match status" value="1"/>
</dbReference>
<dbReference type="Gene3D" id="3.40.50.11270">
    <property type="match status" value="1"/>
</dbReference>
<dbReference type="UniPathway" id="UPA00059">
    <property type="reaction ID" value="UER00105"/>
</dbReference>
<dbReference type="GO" id="GO:0051539">
    <property type="term" value="F:4 iron, 4 sulfur cluster binding"/>
    <property type="evidence" value="ECO:0007669"/>
    <property type="project" value="UniProtKB-UniRule"/>
</dbReference>
<dbReference type="NCBIfam" id="NF002187">
    <property type="entry name" value="PRK01045.1-1"/>
    <property type="match status" value="1"/>
</dbReference>
<dbReference type="CDD" id="cd13944">
    <property type="entry name" value="lytB_ispH"/>
    <property type="match status" value="1"/>
</dbReference>
<feature type="binding site" evidence="5">
    <location>
        <position position="74"/>
    </location>
    <ligand>
        <name>isopentenyl diphosphate</name>
        <dbReference type="ChEBI" id="CHEBI:128769"/>
    </ligand>
</feature>
<dbReference type="UniPathway" id="UPA00056">
    <property type="reaction ID" value="UER00097"/>
</dbReference>
<feature type="binding site" evidence="5">
    <location>
        <position position="74"/>
    </location>
    <ligand>
        <name>(2E)-4-hydroxy-3-methylbut-2-enyl diphosphate</name>
        <dbReference type="ChEBI" id="CHEBI:128753"/>
    </ligand>
</feature>
<feature type="binding site" evidence="5">
    <location>
        <position position="273"/>
    </location>
    <ligand>
        <name>(2E)-4-hydroxy-3-methylbut-2-enyl diphosphate</name>
        <dbReference type="ChEBI" id="CHEBI:128753"/>
    </ligand>
</feature>
<gene>
    <name evidence="5" type="primary">ispH</name>
    <name evidence="6" type="ORF">CLV25_12110</name>
</gene>
<dbReference type="Gene3D" id="3.40.1010.20">
    <property type="entry name" value="4-hydroxy-3-methylbut-2-enyl diphosphate reductase, catalytic domain"/>
    <property type="match status" value="2"/>
</dbReference>
<feature type="binding site" evidence="5">
    <location>
        <position position="166"/>
    </location>
    <ligand>
        <name>(2E)-4-hydroxy-3-methylbut-2-enyl diphosphate</name>
        <dbReference type="ChEBI" id="CHEBI:128753"/>
    </ligand>
</feature>
<evidence type="ECO:0000256" key="4">
    <source>
        <dbReference type="ARBA" id="ARBA00023014"/>
    </source>
</evidence>
<evidence type="ECO:0000256" key="3">
    <source>
        <dbReference type="ARBA" id="ARBA00023004"/>
    </source>
</evidence>
<feature type="binding site" evidence="5">
    <location>
        <position position="128"/>
    </location>
    <ligand>
        <name>dimethylallyl diphosphate</name>
        <dbReference type="ChEBI" id="CHEBI:57623"/>
    </ligand>
</feature>
<feature type="binding site" evidence="5">
    <location>
        <position position="74"/>
    </location>
    <ligand>
        <name>dimethylallyl diphosphate</name>
        <dbReference type="ChEBI" id="CHEBI:57623"/>
    </ligand>
</feature>
<feature type="binding site" evidence="5">
    <location>
        <position position="231"/>
    </location>
    <ligand>
        <name>dimethylallyl diphosphate</name>
        <dbReference type="ChEBI" id="CHEBI:57623"/>
    </ligand>
</feature>
<dbReference type="PANTHER" id="PTHR30426">
    <property type="entry name" value="4-HYDROXY-3-METHYLBUT-2-ENYL DIPHOSPHATE REDUCTASE"/>
    <property type="match status" value="1"/>
</dbReference>
<comment type="cofactor">
    <cofactor evidence="5">
        <name>[4Fe-4S] cluster</name>
        <dbReference type="ChEBI" id="CHEBI:49883"/>
    </cofactor>
    <text evidence="5">Binds 1 [4Fe-4S] cluster per subunit.</text>
</comment>
<comment type="pathway">
    <text evidence="5">Isoprenoid biosynthesis; isopentenyl diphosphate biosynthesis via DXP pathway; isopentenyl diphosphate from 1-deoxy-D-xylulose 5-phosphate: step 6/6.</text>
</comment>
<feature type="binding site" evidence="5">
    <location>
        <position position="273"/>
    </location>
    <ligand>
        <name>isopentenyl diphosphate</name>
        <dbReference type="ChEBI" id="CHEBI:128769"/>
    </ligand>
</feature>
<dbReference type="GO" id="GO:0046872">
    <property type="term" value="F:metal ion binding"/>
    <property type="evidence" value="ECO:0007669"/>
    <property type="project" value="UniProtKB-KW"/>
</dbReference>
<dbReference type="NCBIfam" id="TIGR00216">
    <property type="entry name" value="ispH_lytB"/>
    <property type="match status" value="1"/>
</dbReference>
<comment type="pathway">
    <text evidence="5">Isoprenoid biosynthesis; dimethylallyl diphosphate biosynthesis; dimethylallyl diphosphate from (2E)-4-hydroxy-3-methylbutenyl diphosphate: step 1/1.</text>
</comment>
<dbReference type="GO" id="GO:0051745">
    <property type="term" value="F:4-hydroxy-3-methylbut-2-enyl diphosphate reductase activity"/>
    <property type="evidence" value="ECO:0007669"/>
    <property type="project" value="UniProtKB-UniRule"/>
</dbReference>
<evidence type="ECO:0000256" key="1">
    <source>
        <dbReference type="ARBA" id="ARBA00022485"/>
    </source>
</evidence>
<dbReference type="Pfam" id="PF02401">
    <property type="entry name" value="LYTB"/>
    <property type="match status" value="1"/>
</dbReference>
<feature type="binding site" evidence="5">
    <location>
        <position position="230"/>
    </location>
    <ligand>
        <name>(2E)-4-hydroxy-3-methylbut-2-enyl diphosphate</name>
        <dbReference type="ChEBI" id="CHEBI:128753"/>
    </ligand>
</feature>
<feature type="binding site" evidence="5">
    <location>
        <position position="40"/>
    </location>
    <ligand>
        <name>dimethylallyl diphosphate</name>
        <dbReference type="ChEBI" id="CHEBI:57623"/>
    </ligand>
</feature>
<sequence length="292" mass="32483">MVVTVDDRSGFCFGVTNAIGKAEEILDTENQLLCLGEIVHNDVEVNRLTTKGLTTINHEDLKGLSNRKVLFRAHGEPPSTYEIAKANGLEVIDASCPVVLKLQQRIKKSYMELLPVNGQIVIFGKKGHAEVNGLVGQTDNTAIVVEGINDLDAIDFSRPIRLYSQTTKSIEGFKALKSEIEKRINAKVGEVEPFEAYDTICRQVANRQPQLMEFARNNDVIIFVSGKKSSNGKVLFETCLSQNKRTFMVEDEGEIETSWFEGVNSVGVCGATSTPRWLMERVAQYIRDIIRA</sequence>
<dbReference type="RefSeq" id="WP_131840518.1">
    <property type="nucleotide sequence ID" value="NZ_SLWB01000021.1"/>
</dbReference>
<feature type="binding site" evidence="5">
    <location>
        <position position="40"/>
    </location>
    <ligand>
        <name>(2E)-4-hydroxy-3-methylbut-2-enyl diphosphate</name>
        <dbReference type="ChEBI" id="CHEBI:128753"/>
    </ligand>
</feature>
<feature type="binding site" evidence="5">
    <location>
        <position position="96"/>
    </location>
    <ligand>
        <name>[4Fe-4S] cluster</name>
        <dbReference type="ChEBI" id="CHEBI:49883"/>
    </ligand>
</feature>
<feature type="binding site" evidence="5">
    <location>
        <position position="40"/>
    </location>
    <ligand>
        <name>isopentenyl diphosphate</name>
        <dbReference type="ChEBI" id="CHEBI:128769"/>
    </ligand>
</feature>
<dbReference type="GO" id="GO:0050992">
    <property type="term" value="P:dimethylallyl diphosphate biosynthetic process"/>
    <property type="evidence" value="ECO:0007669"/>
    <property type="project" value="UniProtKB-UniRule"/>
</dbReference>
<reference evidence="6 7" key="1">
    <citation type="submission" date="2019-03" db="EMBL/GenBank/DDBJ databases">
        <title>Genomic Encyclopedia of Archaeal and Bacterial Type Strains, Phase II (KMG-II): from individual species to whole genera.</title>
        <authorList>
            <person name="Goeker M."/>
        </authorList>
    </citation>
    <scope>NUCLEOTIDE SEQUENCE [LARGE SCALE GENOMIC DNA]</scope>
    <source>
        <strain evidence="6 7">RL-C</strain>
    </source>
</reference>
<feature type="binding site" evidence="5">
    <location>
        <position position="229"/>
    </location>
    <ligand>
        <name>dimethylallyl diphosphate</name>
        <dbReference type="ChEBI" id="CHEBI:57623"/>
    </ligand>
</feature>
<feature type="binding site" evidence="5">
    <location>
        <position position="128"/>
    </location>
    <ligand>
        <name>(2E)-4-hydroxy-3-methylbut-2-enyl diphosphate</name>
        <dbReference type="ChEBI" id="CHEBI:128753"/>
    </ligand>
</feature>
<dbReference type="AlphaFoldDB" id="A0A4R2E3A9"/>
<dbReference type="OrthoDB" id="9777362at2"/>
<dbReference type="InterPro" id="IPR003451">
    <property type="entry name" value="LytB/IspH"/>
</dbReference>
<feature type="binding site" evidence="5">
    <location>
        <position position="273"/>
    </location>
    <ligand>
        <name>dimethylallyl diphosphate</name>
        <dbReference type="ChEBI" id="CHEBI:57623"/>
    </ligand>
</feature>
<evidence type="ECO:0000313" key="6">
    <source>
        <dbReference type="EMBL" id="TCN62051.1"/>
    </source>
</evidence>
<dbReference type="PANTHER" id="PTHR30426:SF0">
    <property type="entry name" value="4-HYDROXY-3-METHYLBUT-2-ENYL DIPHOSPHATE REDUCTASE"/>
    <property type="match status" value="1"/>
</dbReference>
<dbReference type="GO" id="GO:0016114">
    <property type="term" value="P:terpenoid biosynthetic process"/>
    <property type="evidence" value="ECO:0007669"/>
    <property type="project" value="UniProtKB-UniRule"/>
</dbReference>
<comment type="caution">
    <text evidence="6">The sequence shown here is derived from an EMBL/GenBank/DDBJ whole genome shotgun (WGS) entry which is preliminary data.</text>
</comment>
<feature type="binding site" evidence="5">
    <location>
        <position position="12"/>
    </location>
    <ligand>
        <name>[4Fe-4S] cluster</name>
        <dbReference type="ChEBI" id="CHEBI:49883"/>
    </ligand>
</feature>
<keyword evidence="5" id="KW-0414">Isoprene biosynthesis</keyword>
<comment type="catalytic activity">
    <reaction evidence="5">
        <text>isopentenyl diphosphate + 2 oxidized [2Fe-2S]-[ferredoxin] + H2O = (2E)-4-hydroxy-3-methylbut-2-enyl diphosphate + 2 reduced [2Fe-2S]-[ferredoxin] + 2 H(+)</text>
        <dbReference type="Rhea" id="RHEA:24488"/>
        <dbReference type="Rhea" id="RHEA-COMP:10000"/>
        <dbReference type="Rhea" id="RHEA-COMP:10001"/>
        <dbReference type="ChEBI" id="CHEBI:15377"/>
        <dbReference type="ChEBI" id="CHEBI:15378"/>
        <dbReference type="ChEBI" id="CHEBI:33737"/>
        <dbReference type="ChEBI" id="CHEBI:33738"/>
        <dbReference type="ChEBI" id="CHEBI:128753"/>
        <dbReference type="ChEBI" id="CHEBI:128769"/>
        <dbReference type="EC" id="1.17.7.4"/>
    </reaction>
</comment>
<keyword evidence="2 5" id="KW-0479">Metal-binding</keyword>
<feature type="binding site" evidence="5">
    <location>
        <position position="229"/>
    </location>
    <ligand>
        <name>(2E)-4-hydroxy-3-methylbut-2-enyl diphosphate</name>
        <dbReference type="ChEBI" id="CHEBI:128753"/>
    </ligand>
</feature>
<organism evidence="6 7">
    <name type="scientific">Acetobacteroides hydrogenigenes</name>
    <dbReference type="NCBI Taxonomy" id="979970"/>
    <lineage>
        <taxon>Bacteria</taxon>
        <taxon>Pseudomonadati</taxon>
        <taxon>Bacteroidota</taxon>
        <taxon>Bacteroidia</taxon>
        <taxon>Bacteroidales</taxon>
        <taxon>Rikenellaceae</taxon>
        <taxon>Acetobacteroides</taxon>
    </lineage>
</organism>
<dbReference type="EMBL" id="SLWB01000021">
    <property type="protein sequence ID" value="TCN62051.1"/>
    <property type="molecule type" value="Genomic_DNA"/>
</dbReference>
<keyword evidence="1 5" id="KW-0004">4Fe-4S</keyword>
<feature type="binding site" evidence="5">
    <location>
        <position position="231"/>
    </location>
    <ligand>
        <name>isopentenyl diphosphate</name>
        <dbReference type="ChEBI" id="CHEBI:128769"/>
    </ligand>
</feature>
<comment type="similarity">
    <text evidence="5">Belongs to the IspH family.</text>
</comment>
<feature type="binding site" evidence="5">
    <location>
        <position position="128"/>
    </location>
    <ligand>
        <name>isopentenyl diphosphate</name>
        <dbReference type="ChEBI" id="CHEBI:128769"/>
    </ligand>
</feature>
<keyword evidence="7" id="KW-1185">Reference proteome</keyword>
<feature type="active site" description="Proton donor" evidence="5">
    <location>
        <position position="130"/>
    </location>
</feature>
<proteinExistence type="inferred from homology"/>
<evidence type="ECO:0000313" key="7">
    <source>
        <dbReference type="Proteomes" id="UP000294830"/>
    </source>
</evidence>
<comment type="function">
    <text evidence="5">Catalyzes the conversion of 1-hydroxy-2-methyl-2-(E)-butenyl 4-diphosphate (HMBPP) into a mixture of isopentenyl diphosphate (IPP) and dimethylallyl diphosphate (DMAPP). Acts in the terminal step of the DOXP/MEP pathway for isoprenoid precursor biosynthesis.</text>
</comment>
<dbReference type="Proteomes" id="UP000294830">
    <property type="component" value="Unassembled WGS sequence"/>
</dbReference>
<keyword evidence="4 5" id="KW-0411">Iron-sulfur</keyword>
<feature type="binding site" evidence="5">
    <location>
        <position position="230"/>
    </location>
    <ligand>
        <name>dimethylallyl diphosphate</name>
        <dbReference type="ChEBI" id="CHEBI:57623"/>
    </ligand>
</feature>
<name>A0A4R2E3A9_9BACT</name>
<feature type="binding site" evidence="5">
    <location>
        <position position="231"/>
    </location>
    <ligand>
        <name>(2E)-4-hydroxy-3-methylbut-2-enyl diphosphate</name>
        <dbReference type="ChEBI" id="CHEBI:128753"/>
    </ligand>
</feature>
<keyword evidence="5" id="KW-0560">Oxidoreductase</keyword>
<feature type="binding site" evidence="5">
    <location>
        <position position="230"/>
    </location>
    <ligand>
        <name>isopentenyl diphosphate</name>
        <dbReference type="ChEBI" id="CHEBI:128769"/>
    </ligand>
</feature>
<evidence type="ECO:0000256" key="5">
    <source>
        <dbReference type="HAMAP-Rule" id="MF_00191"/>
    </source>
</evidence>
<dbReference type="EC" id="1.17.7.4" evidence="5"/>
<comment type="catalytic activity">
    <reaction evidence="5">
        <text>dimethylallyl diphosphate + 2 oxidized [2Fe-2S]-[ferredoxin] + H2O = (2E)-4-hydroxy-3-methylbut-2-enyl diphosphate + 2 reduced [2Fe-2S]-[ferredoxin] + 2 H(+)</text>
        <dbReference type="Rhea" id="RHEA:24825"/>
        <dbReference type="Rhea" id="RHEA-COMP:10000"/>
        <dbReference type="Rhea" id="RHEA-COMP:10001"/>
        <dbReference type="ChEBI" id="CHEBI:15377"/>
        <dbReference type="ChEBI" id="CHEBI:15378"/>
        <dbReference type="ChEBI" id="CHEBI:33737"/>
        <dbReference type="ChEBI" id="CHEBI:33738"/>
        <dbReference type="ChEBI" id="CHEBI:57623"/>
        <dbReference type="ChEBI" id="CHEBI:128753"/>
        <dbReference type="EC" id="1.17.7.4"/>
    </reaction>
</comment>
<dbReference type="GO" id="GO:0019288">
    <property type="term" value="P:isopentenyl diphosphate biosynthetic process, methylerythritol 4-phosphate pathway"/>
    <property type="evidence" value="ECO:0007669"/>
    <property type="project" value="UniProtKB-UniRule"/>
</dbReference>